<sequence length="226" mass="26253">MKARKWKNLHKDCLLNIFGRLGIKDLIFDVAFVCKSWYKASLDPQCLKSLNFCDVSFVKTIKPISEKYVDKYKVENFSVDKFVKFVVNRSQGFVTIVPQLEKAKWKYLECLTIAGSFRPRHVAKCQVLEIKKMFPTHEYLILVLKHLKGCVKLEFLDIGDYKCPKLSPADSKYCSRTTSTIDLPTDTEVLNLVSRIKIVVFKGSAVEELKKRYYFDDMSYLIGYVE</sequence>
<evidence type="ECO:0000313" key="2">
    <source>
        <dbReference type="EMBL" id="KAF6143781.1"/>
    </source>
</evidence>
<dbReference type="Proteomes" id="UP000541444">
    <property type="component" value="Unassembled WGS sequence"/>
</dbReference>
<dbReference type="EMBL" id="JACGCM010002180">
    <property type="protein sequence ID" value="KAF6143781.1"/>
    <property type="molecule type" value="Genomic_DNA"/>
</dbReference>
<proteinExistence type="predicted"/>
<accession>A0A7J7LM84</accession>
<dbReference type="InterPro" id="IPR036047">
    <property type="entry name" value="F-box-like_dom_sf"/>
</dbReference>
<dbReference type="AlphaFoldDB" id="A0A7J7LM84"/>
<dbReference type="PANTHER" id="PTHR38926">
    <property type="entry name" value="F-BOX DOMAIN CONTAINING PROTEIN, EXPRESSED"/>
    <property type="match status" value="1"/>
</dbReference>
<feature type="domain" description="F-box" evidence="1">
    <location>
        <begin position="6"/>
        <end position="46"/>
    </location>
</feature>
<dbReference type="Gene3D" id="3.80.10.10">
    <property type="entry name" value="Ribonuclease Inhibitor"/>
    <property type="match status" value="1"/>
</dbReference>
<dbReference type="Pfam" id="PF00646">
    <property type="entry name" value="F-box"/>
    <property type="match status" value="1"/>
</dbReference>
<protein>
    <recommendedName>
        <fullName evidence="1">F-box domain-containing protein</fullName>
    </recommendedName>
</protein>
<comment type="caution">
    <text evidence="2">The sequence shown here is derived from an EMBL/GenBank/DDBJ whole genome shotgun (WGS) entry which is preliminary data.</text>
</comment>
<dbReference type="InterPro" id="IPR001810">
    <property type="entry name" value="F-box_dom"/>
</dbReference>
<organism evidence="2 3">
    <name type="scientific">Kingdonia uniflora</name>
    <dbReference type="NCBI Taxonomy" id="39325"/>
    <lineage>
        <taxon>Eukaryota</taxon>
        <taxon>Viridiplantae</taxon>
        <taxon>Streptophyta</taxon>
        <taxon>Embryophyta</taxon>
        <taxon>Tracheophyta</taxon>
        <taxon>Spermatophyta</taxon>
        <taxon>Magnoliopsida</taxon>
        <taxon>Ranunculales</taxon>
        <taxon>Circaeasteraceae</taxon>
        <taxon>Kingdonia</taxon>
    </lineage>
</organism>
<dbReference type="PANTHER" id="PTHR38926:SF5">
    <property type="entry name" value="F-BOX AND LEUCINE-RICH REPEAT PROTEIN 6"/>
    <property type="match status" value="1"/>
</dbReference>
<reference evidence="2 3" key="1">
    <citation type="journal article" date="2020" name="IScience">
        <title>Genome Sequencing of the Endangered Kingdonia uniflora (Circaeasteraceae, Ranunculales) Reveals Potential Mechanisms of Evolutionary Specialization.</title>
        <authorList>
            <person name="Sun Y."/>
            <person name="Deng T."/>
            <person name="Zhang A."/>
            <person name="Moore M.J."/>
            <person name="Landis J.B."/>
            <person name="Lin N."/>
            <person name="Zhang H."/>
            <person name="Zhang X."/>
            <person name="Huang J."/>
            <person name="Zhang X."/>
            <person name="Sun H."/>
            <person name="Wang H."/>
        </authorList>
    </citation>
    <scope>NUCLEOTIDE SEQUENCE [LARGE SCALE GENOMIC DNA]</scope>
    <source>
        <strain evidence="2">TB1705</strain>
        <tissue evidence="2">Leaf</tissue>
    </source>
</reference>
<evidence type="ECO:0000313" key="3">
    <source>
        <dbReference type="Proteomes" id="UP000541444"/>
    </source>
</evidence>
<name>A0A7J7LM84_9MAGN</name>
<keyword evidence="3" id="KW-1185">Reference proteome</keyword>
<evidence type="ECO:0000259" key="1">
    <source>
        <dbReference type="Pfam" id="PF00646"/>
    </source>
</evidence>
<dbReference type="OrthoDB" id="1929062at2759"/>
<dbReference type="SUPFAM" id="SSF81383">
    <property type="entry name" value="F-box domain"/>
    <property type="match status" value="1"/>
</dbReference>
<gene>
    <name evidence="2" type="ORF">GIB67_016702</name>
</gene>
<dbReference type="InterPro" id="IPR032675">
    <property type="entry name" value="LRR_dom_sf"/>
</dbReference>